<evidence type="ECO:0000256" key="1">
    <source>
        <dbReference type="SAM" id="MobiDB-lite"/>
    </source>
</evidence>
<accession>A0A4Y2MWP0</accession>
<evidence type="ECO:0000313" key="3">
    <source>
        <dbReference type="Proteomes" id="UP000499080"/>
    </source>
</evidence>
<dbReference type="EMBL" id="BGPR01007865">
    <property type="protein sequence ID" value="GBN30076.1"/>
    <property type="molecule type" value="Genomic_DNA"/>
</dbReference>
<dbReference type="AlphaFoldDB" id="A0A4Y2MWP0"/>
<organism evidence="2 3">
    <name type="scientific">Araneus ventricosus</name>
    <name type="common">Orbweaver spider</name>
    <name type="synonym">Epeira ventricosa</name>
    <dbReference type="NCBI Taxonomy" id="182803"/>
    <lineage>
        <taxon>Eukaryota</taxon>
        <taxon>Metazoa</taxon>
        <taxon>Ecdysozoa</taxon>
        <taxon>Arthropoda</taxon>
        <taxon>Chelicerata</taxon>
        <taxon>Arachnida</taxon>
        <taxon>Araneae</taxon>
        <taxon>Araneomorphae</taxon>
        <taxon>Entelegynae</taxon>
        <taxon>Araneoidea</taxon>
        <taxon>Araneidae</taxon>
        <taxon>Araneus</taxon>
    </lineage>
</organism>
<name>A0A4Y2MWP0_ARAVE</name>
<proteinExistence type="predicted"/>
<evidence type="ECO:0000313" key="2">
    <source>
        <dbReference type="EMBL" id="GBN30076.1"/>
    </source>
</evidence>
<feature type="compositionally biased region" description="Basic and acidic residues" evidence="1">
    <location>
        <begin position="49"/>
        <end position="58"/>
    </location>
</feature>
<keyword evidence="3" id="KW-1185">Reference proteome</keyword>
<feature type="region of interest" description="Disordered" evidence="1">
    <location>
        <begin position="43"/>
        <end position="74"/>
    </location>
</feature>
<comment type="caution">
    <text evidence="2">The sequence shown here is derived from an EMBL/GenBank/DDBJ whole genome shotgun (WGS) entry which is preliminary data.</text>
</comment>
<reference evidence="2 3" key="1">
    <citation type="journal article" date="2019" name="Sci. Rep.">
        <title>Orb-weaving spider Araneus ventricosus genome elucidates the spidroin gene catalogue.</title>
        <authorList>
            <person name="Kono N."/>
            <person name="Nakamura H."/>
            <person name="Ohtoshi R."/>
            <person name="Moran D.A.P."/>
            <person name="Shinohara A."/>
            <person name="Yoshida Y."/>
            <person name="Fujiwara M."/>
            <person name="Mori M."/>
            <person name="Tomita M."/>
            <person name="Arakawa K."/>
        </authorList>
    </citation>
    <scope>NUCLEOTIDE SEQUENCE [LARGE SCALE GENOMIC DNA]</scope>
</reference>
<sequence length="106" mass="11842">MYACHFQCLALSLGNDIFPGAGGRNLKGASRIRGGPLRKVSVGQRRVRLSSEGKDRRVTTSSTPEGVNKNGERREKKRLDFVGFVEDYSNESGLRVTRRKLCDQRS</sequence>
<dbReference type="Proteomes" id="UP000499080">
    <property type="component" value="Unassembled WGS sequence"/>
</dbReference>
<protein>
    <submittedName>
        <fullName evidence="2">Uncharacterized protein</fullName>
    </submittedName>
</protein>
<gene>
    <name evidence="2" type="ORF">AVEN_265790_1</name>
</gene>